<reference evidence="2 3" key="1">
    <citation type="journal article" date="2019" name="Fungal Biol. Biotechnol.">
        <title>Draft genome sequence of fastidious pathogen Ceratobasidium theobromae, which causes vascular-streak dieback in Theobroma cacao.</title>
        <authorList>
            <person name="Ali S.S."/>
            <person name="Asman A."/>
            <person name="Shao J."/>
            <person name="Firmansyah A.P."/>
            <person name="Susilo A.W."/>
            <person name="Rosmana A."/>
            <person name="McMahon P."/>
            <person name="Junaid M."/>
            <person name="Guest D."/>
            <person name="Kheng T.Y."/>
            <person name="Meinhardt L.W."/>
            <person name="Bailey B.A."/>
        </authorList>
    </citation>
    <scope>NUCLEOTIDE SEQUENCE [LARGE SCALE GENOMIC DNA]</scope>
    <source>
        <strain evidence="2 3">CT2</strain>
    </source>
</reference>
<proteinExistence type="predicted"/>
<dbReference type="AlphaFoldDB" id="A0A5N5Q9B7"/>
<dbReference type="OrthoDB" id="2755069at2759"/>
<feature type="compositionally biased region" description="Pro residues" evidence="1">
    <location>
        <begin position="371"/>
        <end position="382"/>
    </location>
</feature>
<evidence type="ECO:0000313" key="3">
    <source>
        <dbReference type="Proteomes" id="UP000383932"/>
    </source>
</evidence>
<evidence type="ECO:0000256" key="1">
    <source>
        <dbReference type="SAM" id="MobiDB-lite"/>
    </source>
</evidence>
<dbReference type="Proteomes" id="UP000383932">
    <property type="component" value="Unassembled WGS sequence"/>
</dbReference>
<dbReference type="EMBL" id="SSOP01000615">
    <property type="protein sequence ID" value="KAB5588018.1"/>
    <property type="molecule type" value="Genomic_DNA"/>
</dbReference>
<protein>
    <submittedName>
        <fullName evidence="2">Uncharacterized protein</fullName>
    </submittedName>
</protein>
<feature type="compositionally biased region" description="Basic and acidic residues" evidence="1">
    <location>
        <begin position="233"/>
        <end position="249"/>
    </location>
</feature>
<name>A0A5N5Q9B7_9AGAM</name>
<feature type="region of interest" description="Disordered" evidence="1">
    <location>
        <begin position="54"/>
        <end position="76"/>
    </location>
</feature>
<feature type="compositionally biased region" description="Low complexity" evidence="1">
    <location>
        <begin position="383"/>
        <end position="392"/>
    </location>
</feature>
<feature type="region of interest" description="Disordered" evidence="1">
    <location>
        <begin position="164"/>
        <end position="412"/>
    </location>
</feature>
<organism evidence="2 3">
    <name type="scientific">Ceratobasidium theobromae</name>
    <dbReference type="NCBI Taxonomy" id="1582974"/>
    <lineage>
        <taxon>Eukaryota</taxon>
        <taxon>Fungi</taxon>
        <taxon>Dikarya</taxon>
        <taxon>Basidiomycota</taxon>
        <taxon>Agaricomycotina</taxon>
        <taxon>Agaricomycetes</taxon>
        <taxon>Cantharellales</taxon>
        <taxon>Ceratobasidiaceae</taxon>
        <taxon>Ceratobasidium</taxon>
    </lineage>
</organism>
<comment type="caution">
    <text evidence="2">The sequence shown here is derived from an EMBL/GenBank/DDBJ whole genome shotgun (WGS) entry which is preliminary data.</text>
</comment>
<sequence length="412" mass="45376">MRPHQSTESNLDSWVSPEGFAMIPDHHGVPQPHTMLPCPKGVITNLQAQIELEDSGSDGVDSDQQEDEVDGVKKPRKSEMYDDIRRFIRYTVNGILTPEQHSLHWAQIPAHLKVIVYEQAVESHPYLQRFIDSWASEEMMKSILQNGHDSSVRRSKHWNTVHHAHKWQRSASHNNAASNSPTNPPSIGDNELDQSDQEEVTMGMEPTHQDTPGQSSKAESTEQSEAESNTSEMHSEQPTKSRNRPEKKSIMSTSKSVSHKGVTVPKAKKQPKNPKVTTLASKKGKSKEKPKVTHREPSPASSEGSWGEQYNAEISALEVPVQVNQPKKKKAQDSTTKGTGASEVLEAASASTSMSINDTSTAKAPWTSKPKPYPKIQPPPPIGQDGILPGDGATESHSKASGSTKKRYSNMQ</sequence>
<feature type="compositionally biased region" description="Acidic residues" evidence="1">
    <location>
        <begin position="54"/>
        <end position="69"/>
    </location>
</feature>
<keyword evidence="3" id="KW-1185">Reference proteome</keyword>
<feature type="compositionally biased region" description="Polar residues" evidence="1">
    <location>
        <begin position="349"/>
        <end position="362"/>
    </location>
</feature>
<feature type="compositionally biased region" description="Acidic residues" evidence="1">
    <location>
        <begin position="190"/>
        <end position="199"/>
    </location>
</feature>
<feature type="compositionally biased region" description="Polar residues" evidence="1">
    <location>
        <begin position="209"/>
        <end position="232"/>
    </location>
</feature>
<feature type="compositionally biased region" description="Low complexity" evidence="1">
    <location>
        <begin position="170"/>
        <end position="181"/>
    </location>
</feature>
<gene>
    <name evidence="2" type="ORF">CTheo_8539</name>
</gene>
<evidence type="ECO:0000313" key="2">
    <source>
        <dbReference type="EMBL" id="KAB5588018.1"/>
    </source>
</evidence>
<accession>A0A5N5Q9B7</accession>
<feature type="compositionally biased region" description="Basic and acidic residues" evidence="1">
    <location>
        <begin position="287"/>
        <end position="297"/>
    </location>
</feature>